<sequence length="157" mass="17580">MCSLAVVGAADVVLRVGVECYHFLSDIDKAPASIENLTASLENTTALVETLKKHIQKHIRDSGSSVPSADLVELQPVVKQFNTAIITLQRDIKPLTLRTARYGKMRKTWASFRHVLEEKDIRKISERIESSKSSLSITLSLMEGIQEFSHTLFNKNK</sequence>
<dbReference type="RefSeq" id="XP_056074200.1">
    <property type="nucleotide sequence ID" value="XM_056210727.1"/>
</dbReference>
<evidence type="ECO:0008006" key="3">
    <source>
        <dbReference type="Google" id="ProtNLM"/>
    </source>
</evidence>
<dbReference type="OrthoDB" id="3800086at2759"/>
<keyword evidence="2" id="KW-1185">Reference proteome</keyword>
<dbReference type="EMBL" id="JAPEUX010000002">
    <property type="protein sequence ID" value="KAJ4357341.1"/>
    <property type="molecule type" value="Genomic_DNA"/>
</dbReference>
<dbReference type="AlphaFoldDB" id="A0A9W8XRK1"/>
<organism evidence="1 2">
    <name type="scientific">Didymosphaeria variabile</name>
    <dbReference type="NCBI Taxonomy" id="1932322"/>
    <lineage>
        <taxon>Eukaryota</taxon>
        <taxon>Fungi</taxon>
        <taxon>Dikarya</taxon>
        <taxon>Ascomycota</taxon>
        <taxon>Pezizomycotina</taxon>
        <taxon>Dothideomycetes</taxon>
        <taxon>Pleosporomycetidae</taxon>
        <taxon>Pleosporales</taxon>
        <taxon>Massarineae</taxon>
        <taxon>Didymosphaeriaceae</taxon>
        <taxon>Didymosphaeria</taxon>
    </lineage>
</organism>
<protein>
    <recommendedName>
        <fullName evidence="3">NACHT-NTPase and P-loop NTPases N-terminal domain-containing protein</fullName>
    </recommendedName>
</protein>
<evidence type="ECO:0000313" key="2">
    <source>
        <dbReference type="Proteomes" id="UP001140513"/>
    </source>
</evidence>
<dbReference type="GeneID" id="80905446"/>
<evidence type="ECO:0000313" key="1">
    <source>
        <dbReference type="EMBL" id="KAJ4357341.1"/>
    </source>
</evidence>
<accession>A0A9W8XRK1</accession>
<reference evidence="1" key="1">
    <citation type="submission" date="2022-10" db="EMBL/GenBank/DDBJ databases">
        <title>Tapping the CABI collections for fungal endophytes: first genome assemblies for Collariella, Neodidymelliopsis, Ascochyta clinopodiicola, Didymella pomorum, Didymosphaeria variabile, Neocosmospora piperis and Neocucurbitaria cava.</title>
        <authorList>
            <person name="Hill R."/>
        </authorList>
    </citation>
    <scope>NUCLEOTIDE SEQUENCE</scope>
    <source>
        <strain evidence="1">IMI 356815</strain>
    </source>
</reference>
<proteinExistence type="predicted"/>
<dbReference type="Proteomes" id="UP001140513">
    <property type="component" value="Unassembled WGS sequence"/>
</dbReference>
<comment type="caution">
    <text evidence="1">The sequence shown here is derived from an EMBL/GenBank/DDBJ whole genome shotgun (WGS) entry which is preliminary data.</text>
</comment>
<name>A0A9W8XRK1_9PLEO</name>
<gene>
    <name evidence="1" type="ORF">N0V89_001916</name>
</gene>